<protein>
    <submittedName>
        <fullName evidence="1">YdaS family helix-turn-helix protein</fullName>
    </submittedName>
</protein>
<dbReference type="Pfam" id="PF15943">
    <property type="entry name" value="YdaS_toxin"/>
    <property type="match status" value="1"/>
</dbReference>
<dbReference type="InterPro" id="IPR031856">
    <property type="entry name" value="YdaS_toxin-like"/>
</dbReference>
<accession>A0ABT5MLC7</accession>
<sequence>MEHPIDRAAKVVGSLAELARCLGVTRGAVNHWKLPGRTTPPEHCPKIERMTGVRCEELNPDIDWTVLRNNLPERTRRTQAQDVQA</sequence>
<reference evidence="1 2" key="1">
    <citation type="submission" date="2023-02" db="EMBL/GenBank/DDBJ databases">
        <title>Bacterial whole genome sequence for Curvibacter sp. HBC28.</title>
        <authorList>
            <person name="Le V."/>
            <person name="Ko S.-R."/>
            <person name="Ahn C.-Y."/>
            <person name="Oh H.-M."/>
        </authorList>
    </citation>
    <scope>NUCLEOTIDE SEQUENCE [LARGE SCALE GENOMIC DNA]</scope>
    <source>
        <strain evidence="1 2">HBC28</strain>
    </source>
</reference>
<comment type="caution">
    <text evidence="1">The sequence shown here is derived from an EMBL/GenBank/DDBJ whole genome shotgun (WGS) entry which is preliminary data.</text>
</comment>
<organism evidence="1 2">
    <name type="scientific">Curvibacter microcysteis</name>
    <dbReference type="NCBI Taxonomy" id="3026419"/>
    <lineage>
        <taxon>Bacteria</taxon>
        <taxon>Pseudomonadati</taxon>
        <taxon>Pseudomonadota</taxon>
        <taxon>Betaproteobacteria</taxon>
        <taxon>Burkholderiales</taxon>
        <taxon>Comamonadaceae</taxon>
        <taxon>Curvibacter</taxon>
    </lineage>
</organism>
<name>A0ABT5MLC7_9BURK</name>
<dbReference type="RefSeq" id="WP_273929660.1">
    <property type="nucleotide sequence ID" value="NZ_JAQSIO010000016.1"/>
</dbReference>
<evidence type="ECO:0000313" key="2">
    <source>
        <dbReference type="Proteomes" id="UP001528672"/>
    </source>
</evidence>
<keyword evidence="2" id="KW-1185">Reference proteome</keyword>
<dbReference type="Gene3D" id="1.10.260.40">
    <property type="entry name" value="lambda repressor-like DNA-binding domains"/>
    <property type="match status" value="1"/>
</dbReference>
<evidence type="ECO:0000313" key="1">
    <source>
        <dbReference type="EMBL" id="MDD0817191.1"/>
    </source>
</evidence>
<dbReference type="InterPro" id="IPR010982">
    <property type="entry name" value="Lambda_DNA-bd_dom_sf"/>
</dbReference>
<proteinExistence type="predicted"/>
<dbReference type="Proteomes" id="UP001528672">
    <property type="component" value="Unassembled WGS sequence"/>
</dbReference>
<dbReference type="EMBL" id="JAQSIO010000016">
    <property type="protein sequence ID" value="MDD0817191.1"/>
    <property type="molecule type" value="Genomic_DNA"/>
</dbReference>
<gene>
    <name evidence="1" type="ORF">PSQ39_21330</name>
</gene>
<dbReference type="SUPFAM" id="SSF47413">
    <property type="entry name" value="lambda repressor-like DNA-binding domains"/>
    <property type="match status" value="1"/>
</dbReference>